<feature type="domain" description="HTH marR-type" evidence="4">
    <location>
        <begin position="1"/>
        <end position="136"/>
    </location>
</feature>
<protein>
    <submittedName>
        <fullName evidence="5">MarR family transcriptional regulator</fullName>
    </submittedName>
</protein>
<accession>A0A917PLR1</accession>
<dbReference type="PROSITE" id="PS50995">
    <property type="entry name" value="HTH_MARR_2"/>
    <property type="match status" value="1"/>
</dbReference>
<keyword evidence="3" id="KW-0804">Transcription</keyword>
<dbReference type="InterPro" id="IPR000835">
    <property type="entry name" value="HTH_MarR-typ"/>
</dbReference>
<dbReference type="InterPro" id="IPR036390">
    <property type="entry name" value="WH_DNA-bd_sf"/>
</dbReference>
<evidence type="ECO:0000313" key="6">
    <source>
        <dbReference type="Proteomes" id="UP000636956"/>
    </source>
</evidence>
<evidence type="ECO:0000256" key="3">
    <source>
        <dbReference type="ARBA" id="ARBA00023163"/>
    </source>
</evidence>
<proteinExistence type="predicted"/>
<dbReference type="Proteomes" id="UP000636956">
    <property type="component" value="Unassembled WGS sequence"/>
</dbReference>
<sequence length="152" mass="16947">MTDNAEELRQRVLDLRIELGILNDRVANACGLRPRDLDILDVIDREGNCTPTHLCSRTGIHGATMTGILGRLRRDGWIERIASTTDARSATVTATARTMEIRAMYAAADEKTAHLTEELSPMQRETISHFLQRVSTIARDVADHINAPRTRA</sequence>
<dbReference type="SMART" id="SM00347">
    <property type="entry name" value="HTH_MARR"/>
    <property type="match status" value="1"/>
</dbReference>
<dbReference type="Pfam" id="PF12802">
    <property type="entry name" value="MarR_2"/>
    <property type="match status" value="1"/>
</dbReference>
<reference evidence="5" key="2">
    <citation type="submission" date="2020-09" db="EMBL/GenBank/DDBJ databases">
        <authorList>
            <person name="Sun Q."/>
            <person name="Zhou Y."/>
        </authorList>
    </citation>
    <scope>NUCLEOTIDE SEQUENCE</scope>
    <source>
        <strain evidence="5">CGMCC 1.8984</strain>
    </source>
</reference>
<name>A0A917PLR1_9MICO</name>
<reference evidence="5" key="1">
    <citation type="journal article" date="2014" name="Int. J. Syst. Evol. Microbiol.">
        <title>Complete genome sequence of Corynebacterium casei LMG S-19264T (=DSM 44701T), isolated from a smear-ripened cheese.</title>
        <authorList>
            <consortium name="US DOE Joint Genome Institute (JGI-PGF)"/>
            <person name="Walter F."/>
            <person name="Albersmeier A."/>
            <person name="Kalinowski J."/>
            <person name="Ruckert C."/>
        </authorList>
    </citation>
    <scope>NUCLEOTIDE SEQUENCE</scope>
    <source>
        <strain evidence="5">CGMCC 1.8984</strain>
    </source>
</reference>
<comment type="caution">
    <text evidence="5">The sequence shown here is derived from an EMBL/GenBank/DDBJ whole genome shotgun (WGS) entry which is preliminary data.</text>
</comment>
<dbReference type="GO" id="GO:0003700">
    <property type="term" value="F:DNA-binding transcription factor activity"/>
    <property type="evidence" value="ECO:0007669"/>
    <property type="project" value="InterPro"/>
</dbReference>
<dbReference type="AlphaFoldDB" id="A0A917PLR1"/>
<organism evidence="5 6">
    <name type="scientific">Agromyces bauzanensis</name>
    <dbReference type="NCBI Taxonomy" id="1308924"/>
    <lineage>
        <taxon>Bacteria</taxon>
        <taxon>Bacillati</taxon>
        <taxon>Actinomycetota</taxon>
        <taxon>Actinomycetes</taxon>
        <taxon>Micrococcales</taxon>
        <taxon>Microbacteriaceae</taxon>
        <taxon>Agromyces</taxon>
    </lineage>
</organism>
<keyword evidence="6" id="KW-1185">Reference proteome</keyword>
<dbReference type="PANTHER" id="PTHR42756:SF1">
    <property type="entry name" value="TRANSCRIPTIONAL REPRESSOR OF EMRAB OPERON"/>
    <property type="match status" value="1"/>
</dbReference>
<dbReference type="Gene3D" id="1.10.10.10">
    <property type="entry name" value="Winged helix-like DNA-binding domain superfamily/Winged helix DNA-binding domain"/>
    <property type="match status" value="1"/>
</dbReference>
<evidence type="ECO:0000256" key="2">
    <source>
        <dbReference type="ARBA" id="ARBA00023125"/>
    </source>
</evidence>
<dbReference type="InterPro" id="IPR036388">
    <property type="entry name" value="WH-like_DNA-bd_sf"/>
</dbReference>
<evidence type="ECO:0000256" key="1">
    <source>
        <dbReference type="ARBA" id="ARBA00023015"/>
    </source>
</evidence>
<dbReference type="PANTHER" id="PTHR42756">
    <property type="entry name" value="TRANSCRIPTIONAL REGULATOR, MARR"/>
    <property type="match status" value="1"/>
</dbReference>
<evidence type="ECO:0000313" key="5">
    <source>
        <dbReference type="EMBL" id="GGJ83498.1"/>
    </source>
</evidence>
<keyword evidence="1" id="KW-0805">Transcription regulation</keyword>
<dbReference type="GO" id="GO:0003677">
    <property type="term" value="F:DNA binding"/>
    <property type="evidence" value="ECO:0007669"/>
    <property type="project" value="UniProtKB-KW"/>
</dbReference>
<gene>
    <name evidence="5" type="ORF">GCM10011372_22330</name>
</gene>
<keyword evidence="2" id="KW-0238">DNA-binding</keyword>
<dbReference type="SUPFAM" id="SSF46785">
    <property type="entry name" value="Winged helix' DNA-binding domain"/>
    <property type="match status" value="1"/>
</dbReference>
<dbReference type="RefSeq" id="WP_188743519.1">
    <property type="nucleotide sequence ID" value="NZ_BAABFW010000006.1"/>
</dbReference>
<evidence type="ECO:0000259" key="4">
    <source>
        <dbReference type="PROSITE" id="PS50995"/>
    </source>
</evidence>
<dbReference type="EMBL" id="BMMD01000012">
    <property type="protein sequence ID" value="GGJ83498.1"/>
    <property type="molecule type" value="Genomic_DNA"/>
</dbReference>